<proteinExistence type="predicted"/>
<dbReference type="Proteomes" id="UP000265419">
    <property type="component" value="Unassembled WGS sequence"/>
</dbReference>
<dbReference type="Pfam" id="PF03807">
    <property type="entry name" value="F420_oxidored"/>
    <property type="match status" value="1"/>
</dbReference>
<accession>A0A399JBV5</accession>
<protein>
    <recommendedName>
        <fullName evidence="1">Pyrroline-5-carboxylate reductase catalytic N-terminal domain-containing protein</fullName>
    </recommendedName>
</protein>
<sequence>MASTSPSSLGVALLGSGEMATQLALLWAAAGVPLTVWARSEERLGWLLEDVLEEHPDALVSTAGSAEEATLAAPILVPALPWGTPLAETLTALRPVLTGRTVLDISNPYEMTALGPKLAHYVPGGSAAAAVAELLPAGTGHVHAFTHVRSAALVAGAAAGAPLPYVSNAVNDDDAVAALGATGWVPVRVGGIAEAALIEASGPWDHAAGRDGLGVRSAEHARSLDLL</sequence>
<dbReference type="InterPro" id="IPR036291">
    <property type="entry name" value="NAD(P)-bd_dom_sf"/>
</dbReference>
<evidence type="ECO:0000313" key="2">
    <source>
        <dbReference type="EMBL" id="RII43051.1"/>
    </source>
</evidence>
<gene>
    <name evidence="2" type="ORF">DWB68_04530</name>
</gene>
<evidence type="ECO:0000313" key="3">
    <source>
        <dbReference type="Proteomes" id="UP000265419"/>
    </source>
</evidence>
<feature type="domain" description="Pyrroline-5-carboxylate reductase catalytic N-terminal" evidence="1">
    <location>
        <begin position="11"/>
        <end position="108"/>
    </location>
</feature>
<evidence type="ECO:0000259" key="1">
    <source>
        <dbReference type="Pfam" id="PF03807"/>
    </source>
</evidence>
<dbReference type="Gene3D" id="3.40.50.720">
    <property type="entry name" value="NAD(P)-binding Rossmann-like Domain"/>
    <property type="match status" value="1"/>
</dbReference>
<dbReference type="RefSeq" id="WP_119423956.1">
    <property type="nucleotide sequence ID" value="NZ_QQXK01000006.1"/>
</dbReference>
<keyword evidence="3" id="KW-1185">Reference proteome</keyword>
<dbReference type="SUPFAM" id="SSF51735">
    <property type="entry name" value="NAD(P)-binding Rossmann-fold domains"/>
    <property type="match status" value="1"/>
</dbReference>
<name>A0A399JBV5_9MICC</name>
<dbReference type="InterPro" id="IPR028939">
    <property type="entry name" value="P5C_Rdtase_cat_N"/>
</dbReference>
<reference evidence="2 3" key="1">
    <citation type="submission" date="2018-07" db="EMBL/GenBank/DDBJ databases">
        <title>Arthrobacter sp. nov., isolated from raw cow's milk with high bacterial count.</title>
        <authorList>
            <person name="Hahne J."/>
            <person name="Isele D."/>
            <person name="Lipski A."/>
        </authorList>
    </citation>
    <scope>NUCLEOTIDE SEQUENCE [LARGE SCALE GENOMIC DNA]</scope>
    <source>
        <strain evidence="2 3">JZ R-35</strain>
    </source>
</reference>
<dbReference type="EMBL" id="QQXK01000006">
    <property type="protein sequence ID" value="RII43051.1"/>
    <property type="molecule type" value="Genomic_DNA"/>
</dbReference>
<organism evidence="2 3">
    <name type="scientific">Galactobacter valiniphilus</name>
    <dbReference type="NCBI Taxonomy" id="2676122"/>
    <lineage>
        <taxon>Bacteria</taxon>
        <taxon>Bacillati</taxon>
        <taxon>Actinomycetota</taxon>
        <taxon>Actinomycetes</taxon>
        <taxon>Micrococcales</taxon>
        <taxon>Micrococcaceae</taxon>
        <taxon>Galactobacter</taxon>
    </lineage>
</organism>
<dbReference type="AlphaFoldDB" id="A0A399JBV5"/>
<comment type="caution">
    <text evidence="2">The sequence shown here is derived from an EMBL/GenBank/DDBJ whole genome shotgun (WGS) entry which is preliminary data.</text>
</comment>